<proteinExistence type="predicted"/>
<reference evidence="2 3" key="1">
    <citation type="submission" date="2014-03" db="EMBL/GenBank/DDBJ databases">
        <title>Draft genome of the hookworm Oesophagostomum dentatum.</title>
        <authorList>
            <person name="Mitreva M."/>
        </authorList>
    </citation>
    <scope>NUCLEOTIDE SEQUENCE [LARGE SCALE GENOMIC DNA]</scope>
    <source>
        <strain evidence="2 3">OD-Hann</strain>
    </source>
</reference>
<dbReference type="SUPFAM" id="SSF81321">
    <property type="entry name" value="Family A G protein-coupled receptor-like"/>
    <property type="match status" value="1"/>
</dbReference>
<evidence type="ECO:0000256" key="1">
    <source>
        <dbReference type="SAM" id="MobiDB-lite"/>
    </source>
</evidence>
<sequence length="86" mass="9702">MAMATRVHVPIGTSTSADSGQPSILYVHTKNYAPPKSQQAQRMYISATLNPIFYNLMSTRFRAAFTQLLHQILPKRDQDYGSLARM</sequence>
<keyword evidence="3" id="KW-1185">Reference proteome</keyword>
<dbReference type="Proteomes" id="UP000053660">
    <property type="component" value="Unassembled WGS sequence"/>
</dbReference>
<evidence type="ECO:0000313" key="3">
    <source>
        <dbReference type="Proteomes" id="UP000053660"/>
    </source>
</evidence>
<evidence type="ECO:0000313" key="2">
    <source>
        <dbReference type="EMBL" id="KHJ99487.1"/>
    </source>
</evidence>
<dbReference type="OrthoDB" id="5962705at2759"/>
<gene>
    <name evidence="2" type="ORF">OESDEN_00523</name>
</gene>
<dbReference type="AlphaFoldDB" id="A0A0B1TUF2"/>
<name>A0A0B1TUF2_OESDE</name>
<organism evidence="2 3">
    <name type="scientific">Oesophagostomum dentatum</name>
    <name type="common">Nodular worm</name>
    <dbReference type="NCBI Taxonomy" id="61180"/>
    <lineage>
        <taxon>Eukaryota</taxon>
        <taxon>Metazoa</taxon>
        <taxon>Ecdysozoa</taxon>
        <taxon>Nematoda</taxon>
        <taxon>Chromadorea</taxon>
        <taxon>Rhabditida</taxon>
        <taxon>Rhabditina</taxon>
        <taxon>Rhabditomorpha</taxon>
        <taxon>Strongyloidea</taxon>
        <taxon>Strongylidae</taxon>
        <taxon>Oesophagostomum</taxon>
    </lineage>
</organism>
<feature type="region of interest" description="Disordered" evidence="1">
    <location>
        <begin position="1"/>
        <end position="20"/>
    </location>
</feature>
<protein>
    <submittedName>
        <fullName evidence="2">Uncharacterized protein</fullName>
    </submittedName>
</protein>
<dbReference type="EMBL" id="KN549218">
    <property type="protein sequence ID" value="KHJ99487.1"/>
    <property type="molecule type" value="Genomic_DNA"/>
</dbReference>
<accession>A0A0B1TUF2</accession>
<dbReference type="Gene3D" id="1.20.1070.10">
    <property type="entry name" value="Rhodopsin 7-helix transmembrane proteins"/>
    <property type="match status" value="1"/>
</dbReference>